<reference evidence="2" key="1">
    <citation type="journal article" date="2019" name="Nat. Med.">
        <title>A library of human gut bacterial isolates paired with longitudinal multiomics data enables mechanistic microbiome research.</title>
        <authorList>
            <person name="Poyet M."/>
            <person name="Groussin M."/>
            <person name="Gibbons S.M."/>
            <person name="Avila-Pacheco J."/>
            <person name="Jiang X."/>
            <person name="Kearney S.M."/>
            <person name="Perrotta A.R."/>
            <person name="Berdy B."/>
            <person name="Zhao S."/>
            <person name="Lieberman T.D."/>
            <person name="Swanson P.K."/>
            <person name="Smith M."/>
            <person name="Roesemann S."/>
            <person name="Alexander J.E."/>
            <person name="Rich S.A."/>
            <person name="Livny J."/>
            <person name="Vlamakis H."/>
            <person name="Clish C."/>
            <person name="Bullock K."/>
            <person name="Deik A."/>
            <person name="Scott J."/>
            <person name="Pierce K.A."/>
            <person name="Xavier R.J."/>
            <person name="Alm E.J."/>
        </authorList>
    </citation>
    <scope>NUCLEOTIDE SEQUENCE</scope>
    <source>
        <strain evidence="2">BIOML-A32</strain>
    </source>
</reference>
<sequence>GLSARDIMGYCVIWTIVSGVIISGTFVILSFM</sequence>
<keyword evidence="1" id="KW-0472">Membrane</keyword>
<dbReference type="AlphaFoldDB" id="A0A642A5B7"/>
<protein>
    <submittedName>
        <fullName evidence="2">Uncharacterized protein</fullName>
    </submittedName>
</protein>
<feature type="transmembrane region" description="Helical" evidence="1">
    <location>
        <begin position="7"/>
        <end position="31"/>
    </location>
</feature>
<comment type="caution">
    <text evidence="2">The sequence shown here is derived from an EMBL/GenBank/DDBJ whole genome shotgun (WGS) entry which is preliminary data.</text>
</comment>
<name>A0A642A5B7_BACOV</name>
<keyword evidence="1" id="KW-0812">Transmembrane</keyword>
<proteinExistence type="predicted"/>
<keyword evidence="1" id="KW-1133">Transmembrane helix</keyword>
<evidence type="ECO:0000313" key="2">
    <source>
        <dbReference type="EMBL" id="KAA4559680.1"/>
    </source>
</evidence>
<gene>
    <name evidence="2" type="ORF">F3B65_27395</name>
</gene>
<accession>A0A642A5B7</accession>
<dbReference type="EMBL" id="VWGG01000117">
    <property type="protein sequence ID" value="KAA4559680.1"/>
    <property type="molecule type" value="Genomic_DNA"/>
</dbReference>
<organism evidence="2">
    <name type="scientific">Bacteroides ovatus</name>
    <dbReference type="NCBI Taxonomy" id="28116"/>
    <lineage>
        <taxon>Bacteria</taxon>
        <taxon>Pseudomonadati</taxon>
        <taxon>Bacteroidota</taxon>
        <taxon>Bacteroidia</taxon>
        <taxon>Bacteroidales</taxon>
        <taxon>Bacteroidaceae</taxon>
        <taxon>Bacteroides</taxon>
    </lineage>
</organism>
<evidence type="ECO:0000256" key="1">
    <source>
        <dbReference type="SAM" id="Phobius"/>
    </source>
</evidence>
<feature type="non-terminal residue" evidence="2">
    <location>
        <position position="1"/>
    </location>
</feature>